<dbReference type="InterPro" id="IPR029068">
    <property type="entry name" value="Glyas_Bleomycin-R_OHBP_Dase"/>
</dbReference>
<comment type="caution">
    <text evidence="3">The sequence shown here is derived from an EMBL/GenBank/DDBJ whole genome shotgun (WGS) entry which is preliminary data.</text>
</comment>
<dbReference type="Proteomes" id="UP000580861">
    <property type="component" value="Unassembled WGS sequence"/>
</dbReference>
<gene>
    <name evidence="3" type="ORF">HDA45_006732</name>
</gene>
<protein>
    <recommendedName>
        <fullName evidence="2">Glyoxalase-like domain-containing protein</fullName>
    </recommendedName>
</protein>
<dbReference type="PANTHER" id="PTHR35908">
    <property type="entry name" value="HYPOTHETICAL FUSION PROTEIN"/>
    <property type="match status" value="1"/>
</dbReference>
<feature type="compositionally biased region" description="Polar residues" evidence="1">
    <location>
        <begin position="203"/>
        <end position="218"/>
    </location>
</feature>
<evidence type="ECO:0000256" key="1">
    <source>
        <dbReference type="SAM" id="MobiDB-lite"/>
    </source>
</evidence>
<sequence length="237" mass="26199">MTARLVNLVFDSALPRDLAGFWEGLFSWDAPFEPAFRSEAGPKRGKNRLHLDLASRSPEHQAELVDRALSLGARHIDVGQGPPEEKRVPWVVLADPEGNEFCVLEPREQYAGTGAIASVVTDALDPERLARFWSAALGWPIGVREESIVGLRPPDGRGPWIEFLATDEEKRHRNRLRFEIAPRRSGSRVAEVRRLRELGATGLGSTKQGSTKQGSTKQGGEAMADPEGNEFSVLTRR</sequence>
<evidence type="ECO:0000313" key="3">
    <source>
        <dbReference type="EMBL" id="MBB5856645.1"/>
    </source>
</evidence>
<feature type="domain" description="Glyoxalase-like" evidence="2">
    <location>
        <begin position="8"/>
        <end position="104"/>
    </location>
</feature>
<proteinExistence type="predicted"/>
<organism evidence="3 4">
    <name type="scientific">Amycolatopsis umgeniensis</name>
    <dbReference type="NCBI Taxonomy" id="336628"/>
    <lineage>
        <taxon>Bacteria</taxon>
        <taxon>Bacillati</taxon>
        <taxon>Actinomycetota</taxon>
        <taxon>Actinomycetes</taxon>
        <taxon>Pseudonocardiales</taxon>
        <taxon>Pseudonocardiaceae</taxon>
        <taxon>Amycolatopsis</taxon>
    </lineage>
</organism>
<evidence type="ECO:0000313" key="4">
    <source>
        <dbReference type="Proteomes" id="UP000580861"/>
    </source>
</evidence>
<feature type="domain" description="Glyoxalase-like" evidence="2">
    <location>
        <begin position="118"/>
        <end position="234"/>
    </location>
</feature>
<dbReference type="InterPro" id="IPR041581">
    <property type="entry name" value="Glyoxalase_6"/>
</dbReference>
<reference evidence="3 4" key="1">
    <citation type="submission" date="2020-08" db="EMBL/GenBank/DDBJ databases">
        <title>Sequencing the genomes of 1000 actinobacteria strains.</title>
        <authorList>
            <person name="Klenk H.-P."/>
        </authorList>
    </citation>
    <scope>NUCLEOTIDE SEQUENCE [LARGE SCALE GENOMIC DNA]</scope>
    <source>
        <strain evidence="3 4">DSM 45272</strain>
    </source>
</reference>
<dbReference type="SUPFAM" id="SSF54593">
    <property type="entry name" value="Glyoxalase/Bleomycin resistance protein/Dihydroxybiphenyl dioxygenase"/>
    <property type="match status" value="2"/>
</dbReference>
<dbReference type="CDD" id="cd06587">
    <property type="entry name" value="VOC"/>
    <property type="match status" value="1"/>
</dbReference>
<evidence type="ECO:0000259" key="2">
    <source>
        <dbReference type="Pfam" id="PF18029"/>
    </source>
</evidence>
<dbReference type="AlphaFoldDB" id="A0A841BCT5"/>
<keyword evidence="4" id="KW-1185">Reference proteome</keyword>
<dbReference type="EMBL" id="JACHMX010000001">
    <property type="protein sequence ID" value="MBB5856645.1"/>
    <property type="molecule type" value="Genomic_DNA"/>
</dbReference>
<dbReference type="PANTHER" id="PTHR35908:SF1">
    <property type="entry name" value="CONSERVED PROTEIN"/>
    <property type="match status" value="1"/>
</dbReference>
<feature type="region of interest" description="Disordered" evidence="1">
    <location>
        <begin position="197"/>
        <end position="237"/>
    </location>
</feature>
<accession>A0A841BCT5</accession>
<name>A0A841BCT5_9PSEU</name>
<dbReference type="Pfam" id="PF18029">
    <property type="entry name" value="Glyoxalase_6"/>
    <property type="match status" value="2"/>
</dbReference>
<dbReference type="RefSeq" id="WP_184902187.1">
    <property type="nucleotide sequence ID" value="NZ_JACHMX010000001.1"/>
</dbReference>
<dbReference type="Gene3D" id="3.10.180.10">
    <property type="entry name" value="2,3-Dihydroxybiphenyl 1,2-Dioxygenase, domain 1"/>
    <property type="match status" value="2"/>
</dbReference>